<sequence>MSNSSDFGSEQRTGNREFDKRLLSHSSLSSVTAIISQTQKIGDYGKYQKLMLWFVLFPAQLPYLCQLYCHLFMSITPDHWCRVSLLDPFNVTDHFNRHLFVPKKDNILHSLQYEQCYVYNISYQTLVEHSIQIGWIPNQTWPISNTRVPTQMLSWREPLLLSQQLGTRVNECTEWGSPTIHELITMRWDLVCDRAFNQIIPIIGFFSGTFSAFSESRLHSALASICSAFYDLVSDSVSQTSPQFPKLFVTLELTSQQKGAKVLLLSEMWRNIGALLLVLVSYLIRDFNHLTVAISVPFTSPKWLIMNERIDEVDKLVRDIAATNVTILSPDFSITLRYHFVSISFDYKLVREESESSAPFSPNSIQLKPIHSLGLSFCLTFDSKFSAFAYYISLTLSLTLDSLIILSSFQHLDNNLAKIDN</sequence>
<dbReference type="Proteomes" id="UP000728032">
    <property type="component" value="Unassembled WGS sequence"/>
</dbReference>
<gene>
    <name evidence="2" type="ORF">ONB1V03_LOCUS1505</name>
</gene>
<feature type="transmembrane region" description="Helical" evidence="1">
    <location>
        <begin position="388"/>
        <end position="409"/>
    </location>
</feature>
<keyword evidence="1" id="KW-0812">Transmembrane</keyword>
<organism evidence="2">
    <name type="scientific">Oppiella nova</name>
    <dbReference type="NCBI Taxonomy" id="334625"/>
    <lineage>
        <taxon>Eukaryota</taxon>
        <taxon>Metazoa</taxon>
        <taxon>Ecdysozoa</taxon>
        <taxon>Arthropoda</taxon>
        <taxon>Chelicerata</taxon>
        <taxon>Arachnida</taxon>
        <taxon>Acari</taxon>
        <taxon>Acariformes</taxon>
        <taxon>Sarcoptiformes</taxon>
        <taxon>Oribatida</taxon>
        <taxon>Brachypylina</taxon>
        <taxon>Oppioidea</taxon>
        <taxon>Oppiidae</taxon>
        <taxon>Oppiella</taxon>
    </lineage>
</organism>
<dbReference type="AlphaFoldDB" id="A0A7R9LBP0"/>
<accession>A0A7R9LBP0</accession>
<evidence type="ECO:0000256" key="1">
    <source>
        <dbReference type="SAM" id="Phobius"/>
    </source>
</evidence>
<name>A0A7R9LBP0_9ACAR</name>
<keyword evidence="1" id="KW-1133">Transmembrane helix</keyword>
<evidence type="ECO:0000313" key="2">
    <source>
        <dbReference type="EMBL" id="CAD7638627.1"/>
    </source>
</evidence>
<dbReference type="EMBL" id="OC915100">
    <property type="protein sequence ID" value="CAD7638627.1"/>
    <property type="molecule type" value="Genomic_DNA"/>
</dbReference>
<keyword evidence="3" id="KW-1185">Reference proteome</keyword>
<proteinExistence type="predicted"/>
<evidence type="ECO:0000313" key="3">
    <source>
        <dbReference type="Proteomes" id="UP000728032"/>
    </source>
</evidence>
<protein>
    <submittedName>
        <fullName evidence="2">Uncharacterized protein</fullName>
    </submittedName>
</protein>
<keyword evidence="1" id="KW-0472">Membrane</keyword>
<dbReference type="OrthoDB" id="6489043at2759"/>
<dbReference type="EMBL" id="CAJPVJ010000275">
    <property type="protein sequence ID" value="CAG2161904.1"/>
    <property type="molecule type" value="Genomic_DNA"/>
</dbReference>
<reference evidence="2" key="1">
    <citation type="submission" date="2020-11" db="EMBL/GenBank/DDBJ databases">
        <authorList>
            <person name="Tran Van P."/>
        </authorList>
    </citation>
    <scope>NUCLEOTIDE SEQUENCE</scope>
</reference>